<dbReference type="RefSeq" id="WP_354015350.1">
    <property type="nucleotide sequence ID" value="NZ_JBEPMU010000006.1"/>
</dbReference>
<feature type="transmembrane region" description="Helical" evidence="1">
    <location>
        <begin position="248"/>
        <end position="270"/>
    </location>
</feature>
<feature type="transmembrane region" description="Helical" evidence="1">
    <location>
        <begin position="151"/>
        <end position="170"/>
    </location>
</feature>
<name>A0ABV2K1J6_9GAMM</name>
<keyword evidence="1" id="KW-0472">Membrane</keyword>
<evidence type="ECO:0000256" key="1">
    <source>
        <dbReference type="SAM" id="Phobius"/>
    </source>
</evidence>
<keyword evidence="1" id="KW-0812">Transmembrane</keyword>
<proteinExistence type="predicted"/>
<keyword evidence="1" id="KW-1133">Transmembrane helix</keyword>
<organism evidence="2 3">
    <name type="scientific">Dyella japonica</name>
    <dbReference type="NCBI Taxonomy" id="231455"/>
    <lineage>
        <taxon>Bacteria</taxon>
        <taxon>Pseudomonadati</taxon>
        <taxon>Pseudomonadota</taxon>
        <taxon>Gammaproteobacteria</taxon>
        <taxon>Lysobacterales</taxon>
        <taxon>Rhodanobacteraceae</taxon>
        <taxon>Dyella</taxon>
    </lineage>
</organism>
<reference evidence="2 3" key="1">
    <citation type="submission" date="2024-06" db="EMBL/GenBank/DDBJ databases">
        <title>Sorghum-associated microbial communities from plants grown in Nebraska, USA.</title>
        <authorList>
            <person name="Schachtman D."/>
        </authorList>
    </citation>
    <scope>NUCLEOTIDE SEQUENCE [LARGE SCALE GENOMIC DNA]</scope>
    <source>
        <strain evidence="2 3">1073</strain>
    </source>
</reference>
<accession>A0ABV2K1J6</accession>
<feature type="transmembrane region" description="Helical" evidence="1">
    <location>
        <begin position="208"/>
        <end position="227"/>
    </location>
</feature>
<keyword evidence="3" id="KW-1185">Reference proteome</keyword>
<sequence>MNTKSDSRTDHNNIVVILCISLISFYFYIMPHEVLGHGVTMFLFGHRQFLLNSTSIDNIDSVSHYLGGATFAIDIISVAGSFVDVVIALVLGGYFLKISKERCSGALAYFVWTCAVANMFAGVVYPGYSAIFGVGDFAFFHQIHNAFYRDLLRAFELAFSIVACLLTIRWAAATLPRFSGNVYKLTIPSYFFVSVVYILVGLRMHDTGLLITSTIPTTLLGMVVWPLSAILSRGTSQTAVIEPIRFSWLWVILASICIIAITMTAPGIHIKL</sequence>
<evidence type="ECO:0000313" key="2">
    <source>
        <dbReference type="EMBL" id="MET3653974.1"/>
    </source>
</evidence>
<feature type="transmembrane region" description="Helical" evidence="1">
    <location>
        <begin position="107"/>
        <end position="131"/>
    </location>
</feature>
<feature type="transmembrane region" description="Helical" evidence="1">
    <location>
        <begin position="71"/>
        <end position="95"/>
    </location>
</feature>
<evidence type="ECO:0000313" key="3">
    <source>
        <dbReference type="Proteomes" id="UP001549184"/>
    </source>
</evidence>
<comment type="caution">
    <text evidence="2">The sequence shown here is derived from an EMBL/GenBank/DDBJ whole genome shotgun (WGS) entry which is preliminary data.</text>
</comment>
<feature type="transmembrane region" description="Helical" evidence="1">
    <location>
        <begin position="182"/>
        <end position="202"/>
    </location>
</feature>
<dbReference type="Proteomes" id="UP001549184">
    <property type="component" value="Unassembled WGS sequence"/>
</dbReference>
<gene>
    <name evidence="2" type="ORF">ABIC75_003712</name>
</gene>
<protein>
    <submittedName>
        <fullName evidence="2">Uncharacterized protein</fullName>
    </submittedName>
</protein>
<feature type="transmembrane region" description="Helical" evidence="1">
    <location>
        <begin position="12"/>
        <end position="29"/>
    </location>
</feature>
<dbReference type="EMBL" id="JBEPMU010000006">
    <property type="protein sequence ID" value="MET3653974.1"/>
    <property type="molecule type" value="Genomic_DNA"/>
</dbReference>